<organism evidence="1 2">
    <name type="scientific">Suhomyces tanzawaensis NRRL Y-17324</name>
    <dbReference type="NCBI Taxonomy" id="984487"/>
    <lineage>
        <taxon>Eukaryota</taxon>
        <taxon>Fungi</taxon>
        <taxon>Dikarya</taxon>
        <taxon>Ascomycota</taxon>
        <taxon>Saccharomycotina</taxon>
        <taxon>Pichiomycetes</taxon>
        <taxon>Debaryomycetaceae</taxon>
        <taxon>Suhomyces</taxon>
    </lineage>
</organism>
<dbReference type="GeneID" id="30986098"/>
<evidence type="ECO:0000313" key="1">
    <source>
        <dbReference type="EMBL" id="ODV76704.1"/>
    </source>
</evidence>
<dbReference type="AlphaFoldDB" id="A0A1E4SB12"/>
<dbReference type="EMBL" id="KV453918">
    <property type="protein sequence ID" value="ODV76704.1"/>
    <property type="molecule type" value="Genomic_DNA"/>
</dbReference>
<accession>A0A1E4SB12</accession>
<sequence length="56" mass="6290">MAFIGSQCTKSVLTSSSGQWTTRDYVSGTSCYRLAWACREQSCRIKSEQKPQPAIR</sequence>
<evidence type="ECO:0000313" key="2">
    <source>
        <dbReference type="Proteomes" id="UP000094285"/>
    </source>
</evidence>
<protein>
    <submittedName>
        <fullName evidence="1">Uncharacterized protein</fullName>
    </submittedName>
</protein>
<name>A0A1E4SB12_9ASCO</name>
<dbReference type="Proteomes" id="UP000094285">
    <property type="component" value="Unassembled WGS sequence"/>
</dbReference>
<proteinExistence type="predicted"/>
<dbReference type="RefSeq" id="XP_020061826.1">
    <property type="nucleotide sequence ID" value="XM_020211962.1"/>
</dbReference>
<reference evidence="2" key="1">
    <citation type="submission" date="2016-05" db="EMBL/GenBank/DDBJ databases">
        <title>Comparative genomics of biotechnologically important yeasts.</title>
        <authorList>
            <consortium name="DOE Joint Genome Institute"/>
            <person name="Riley R."/>
            <person name="Haridas S."/>
            <person name="Wolfe K.H."/>
            <person name="Lopes M.R."/>
            <person name="Hittinger C.T."/>
            <person name="Goker M."/>
            <person name="Salamov A."/>
            <person name="Wisecaver J."/>
            <person name="Long T.M."/>
            <person name="Aerts A.L."/>
            <person name="Barry K."/>
            <person name="Choi C."/>
            <person name="Clum A."/>
            <person name="Coughlan A.Y."/>
            <person name="Deshpande S."/>
            <person name="Douglass A.P."/>
            <person name="Hanson S.J."/>
            <person name="Klenk H.-P."/>
            <person name="Labutti K."/>
            <person name="Lapidus A."/>
            <person name="Lindquist E."/>
            <person name="Lipzen A."/>
            <person name="Meier-Kolthoff J.P."/>
            <person name="Ohm R.A."/>
            <person name="Otillar R.P."/>
            <person name="Pangilinan J."/>
            <person name="Peng Y."/>
            <person name="Rokas A."/>
            <person name="Rosa C.A."/>
            <person name="Scheuner C."/>
            <person name="Sibirny A.A."/>
            <person name="Slot J.C."/>
            <person name="Stielow J.B."/>
            <person name="Sun H."/>
            <person name="Kurtzman C.P."/>
            <person name="Blackwell M."/>
            <person name="Grigoriev I.V."/>
            <person name="Jeffries T.W."/>
        </authorList>
    </citation>
    <scope>NUCLEOTIDE SEQUENCE [LARGE SCALE GENOMIC DNA]</scope>
    <source>
        <strain evidence="2">NRRL Y-17324</strain>
    </source>
</reference>
<gene>
    <name evidence="1" type="ORF">CANTADRAFT_92581</name>
</gene>
<keyword evidence="2" id="KW-1185">Reference proteome</keyword>